<reference evidence="2" key="1">
    <citation type="submission" date="2023-10" db="EMBL/GenBank/DDBJ databases">
        <title>Screening of Alkalihalophilus pseudofirmusBZ-TG-HK211 and Its Alleviation of Salt Stress on Rapeseed Growth.</title>
        <authorList>
            <person name="Zhao B."/>
            <person name="Guo T."/>
        </authorList>
    </citation>
    <scope>NUCLEOTIDE SEQUENCE</scope>
    <source>
        <strain evidence="2">BZ-TG-HK211</strain>
    </source>
</reference>
<sequence>MDSEQPLTLKIIKYITPKLSGAGFLFLFMFLYAFLHSGFNLYSVLDELSSSMLWLLIFGYGILCSLLIDLIVHQIPRTNIVFRMSIGSFKSVLYVISGFAIFQVFGMNAITIIAGFVGGVCALIFYMASSLAYHVRSFRVLFGILVPIILIALLNIDFTAKSGWTEERTDSSYSASFDSFNGRHEIPIELEEGEVFTVTHEFNNTNGAGHGFHIRNEKNQYVGMEHISDEPSLLQLNVGKAGIYKIVITGERISGSFTVNWTIE</sequence>
<protein>
    <submittedName>
        <fullName evidence="2">Uncharacterized protein</fullName>
    </submittedName>
</protein>
<keyword evidence="1" id="KW-1133">Transmembrane helix</keyword>
<evidence type="ECO:0000256" key="1">
    <source>
        <dbReference type="SAM" id="Phobius"/>
    </source>
</evidence>
<keyword evidence="1" id="KW-0472">Membrane</keyword>
<gene>
    <name evidence="2" type="ORF">RYX45_06150</name>
</gene>
<evidence type="ECO:0000313" key="2">
    <source>
        <dbReference type="EMBL" id="MDV2884751.1"/>
    </source>
</evidence>
<evidence type="ECO:0000313" key="3">
    <source>
        <dbReference type="Proteomes" id="UP001285636"/>
    </source>
</evidence>
<name>A0AAJ2NKW8_ALKPS</name>
<feature type="transmembrane region" description="Helical" evidence="1">
    <location>
        <begin position="93"/>
        <end position="126"/>
    </location>
</feature>
<keyword evidence="1" id="KW-0812">Transmembrane</keyword>
<dbReference type="EMBL" id="JAWJAY010000001">
    <property type="protein sequence ID" value="MDV2884751.1"/>
    <property type="molecule type" value="Genomic_DNA"/>
</dbReference>
<organism evidence="2 3">
    <name type="scientific">Alkalihalophilus pseudofirmus</name>
    <name type="common">Bacillus pseudofirmus</name>
    <dbReference type="NCBI Taxonomy" id="79885"/>
    <lineage>
        <taxon>Bacteria</taxon>
        <taxon>Bacillati</taxon>
        <taxon>Bacillota</taxon>
        <taxon>Bacilli</taxon>
        <taxon>Bacillales</taxon>
        <taxon>Bacillaceae</taxon>
        <taxon>Alkalihalophilus</taxon>
    </lineage>
</organism>
<comment type="caution">
    <text evidence="2">The sequence shown here is derived from an EMBL/GenBank/DDBJ whole genome shotgun (WGS) entry which is preliminary data.</text>
</comment>
<feature type="transmembrane region" description="Helical" evidence="1">
    <location>
        <begin position="138"/>
        <end position="158"/>
    </location>
</feature>
<dbReference type="Proteomes" id="UP001285636">
    <property type="component" value="Unassembled WGS sequence"/>
</dbReference>
<dbReference type="RefSeq" id="WP_323466203.1">
    <property type="nucleotide sequence ID" value="NZ_CP144224.1"/>
</dbReference>
<accession>A0AAJ2NKW8</accession>
<feature type="transmembrane region" description="Helical" evidence="1">
    <location>
        <begin position="21"/>
        <end position="39"/>
    </location>
</feature>
<feature type="transmembrane region" description="Helical" evidence="1">
    <location>
        <begin position="51"/>
        <end position="72"/>
    </location>
</feature>
<proteinExistence type="predicted"/>
<dbReference type="AlphaFoldDB" id="A0AAJ2NKW8"/>